<feature type="domain" description="Pyruvate kinase barrel" evidence="17">
    <location>
        <begin position="1"/>
        <end position="323"/>
    </location>
</feature>
<evidence type="ECO:0000256" key="3">
    <source>
        <dbReference type="ARBA" id="ARBA00008663"/>
    </source>
</evidence>
<reference evidence="19 20" key="1">
    <citation type="submission" date="2023-03" db="EMBL/GenBank/DDBJ databases">
        <title>YIM 133296 draft genome.</title>
        <authorList>
            <person name="Xiong L."/>
        </authorList>
    </citation>
    <scope>NUCLEOTIDE SEQUENCE [LARGE SCALE GENOMIC DNA]</scope>
    <source>
        <strain evidence="19 20">YIM 133296</strain>
    </source>
</reference>
<feature type="domain" description="Pyruvate kinase C-terminal" evidence="18">
    <location>
        <begin position="354"/>
        <end position="466"/>
    </location>
</feature>
<evidence type="ECO:0000256" key="13">
    <source>
        <dbReference type="ARBA" id="ARBA00023152"/>
    </source>
</evidence>
<keyword evidence="11" id="KW-0067">ATP-binding</keyword>
<keyword evidence="10 16" id="KW-0418">Kinase</keyword>
<dbReference type="PANTHER" id="PTHR11817">
    <property type="entry name" value="PYRUVATE KINASE"/>
    <property type="match status" value="1"/>
</dbReference>
<dbReference type="GO" id="GO:0004743">
    <property type="term" value="F:pyruvate kinase activity"/>
    <property type="evidence" value="ECO:0007669"/>
    <property type="project" value="UniProtKB-EC"/>
</dbReference>
<evidence type="ECO:0000256" key="12">
    <source>
        <dbReference type="ARBA" id="ARBA00022842"/>
    </source>
</evidence>
<evidence type="ECO:0000256" key="8">
    <source>
        <dbReference type="ARBA" id="ARBA00022723"/>
    </source>
</evidence>
<dbReference type="Gene3D" id="3.40.1380.20">
    <property type="entry name" value="Pyruvate kinase, C-terminal domain"/>
    <property type="match status" value="1"/>
</dbReference>
<organism evidence="19 20">
    <name type="scientific">Luteipulveratus flavus</name>
    <dbReference type="NCBI Taxonomy" id="3031728"/>
    <lineage>
        <taxon>Bacteria</taxon>
        <taxon>Bacillati</taxon>
        <taxon>Actinomycetota</taxon>
        <taxon>Actinomycetes</taxon>
        <taxon>Micrococcales</taxon>
        <taxon>Dermacoccaceae</taxon>
        <taxon>Luteipulveratus</taxon>
    </lineage>
</organism>
<proteinExistence type="inferred from homology"/>
<evidence type="ECO:0000256" key="4">
    <source>
        <dbReference type="ARBA" id="ARBA00011881"/>
    </source>
</evidence>
<dbReference type="InterPro" id="IPR015795">
    <property type="entry name" value="Pyrv_Knase_C"/>
</dbReference>
<comment type="similarity">
    <text evidence="3 16">Belongs to the pyruvate kinase family.</text>
</comment>
<evidence type="ECO:0000256" key="2">
    <source>
        <dbReference type="ARBA" id="ARBA00004997"/>
    </source>
</evidence>
<dbReference type="SUPFAM" id="SSF50800">
    <property type="entry name" value="PK beta-barrel domain-like"/>
    <property type="match status" value="1"/>
</dbReference>
<comment type="cofactor">
    <cofactor evidence="1">
        <name>K(+)</name>
        <dbReference type="ChEBI" id="CHEBI:29103"/>
    </cofactor>
</comment>
<evidence type="ECO:0000256" key="11">
    <source>
        <dbReference type="ARBA" id="ARBA00022840"/>
    </source>
</evidence>
<dbReference type="InterPro" id="IPR015813">
    <property type="entry name" value="Pyrv/PenolPyrv_kinase-like_dom"/>
</dbReference>
<gene>
    <name evidence="19" type="primary">pyk</name>
    <name evidence="19" type="ORF">P4R38_07645</name>
</gene>
<dbReference type="NCBIfam" id="NF004978">
    <property type="entry name" value="PRK06354.1"/>
    <property type="match status" value="1"/>
</dbReference>
<dbReference type="InterPro" id="IPR001697">
    <property type="entry name" value="Pyr_Knase"/>
</dbReference>
<dbReference type="Pfam" id="PF00224">
    <property type="entry name" value="PK"/>
    <property type="match status" value="1"/>
</dbReference>
<evidence type="ECO:0000313" key="19">
    <source>
        <dbReference type="EMBL" id="MDF8264108.1"/>
    </source>
</evidence>
<dbReference type="RefSeq" id="WP_277191714.1">
    <property type="nucleotide sequence ID" value="NZ_JAROAV010000024.1"/>
</dbReference>
<dbReference type="InterPro" id="IPR036918">
    <property type="entry name" value="Pyrv_Knase_C_sf"/>
</dbReference>
<sequence>MRRAKIVATLGPATDTPQRVRDLVAAGMDVARLNLSHGSYADHEKVYEHVREASDQTERAVGVLVDLQGPKIRTGTFADGPVRLEAGQRFAITVEDVDGDGERVSTTYKGLPGDVRPGDRLLIDDGKVELRAVEVTATDVVTEVVEGGMVSNHKGINLPGVAVSVPALSDKDEQDLRWALTLRADLIALSFVRSASDVQRVHEIMDEVGGGRLPVIAKIEKPQAVDNLAEIVDAFDGIMVARGDLGVELPLEDVPIVQKRAVELARRAAKPVIVATQVLESMIENPRPTRAEASDCANAVLDGADAIMLSGETSVGAWPIDAVQTMARIIESTEEHGLERIAELGTRPHTKGGAVTAAAAEIGDLLDVRYLVTFTTTGDSALRMARIRSKRPMLAFTPNAATRSQLALVWGIETFLMPQVKHTDQMAAQVDETLLSSKRCAEGETVVIVAGSPPGIAGSTNALRVHQMGDAKNKVAPAYHDLDEL</sequence>
<accession>A0ABT6C591</accession>
<evidence type="ECO:0000256" key="6">
    <source>
        <dbReference type="ARBA" id="ARBA00018587"/>
    </source>
</evidence>
<dbReference type="InterPro" id="IPR040442">
    <property type="entry name" value="Pyrv_kinase-like_dom_sf"/>
</dbReference>
<dbReference type="SUPFAM" id="SSF52935">
    <property type="entry name" value="PK C-terminal domain-like"/>
    <property type="match status" value="1"/>
</dbReference>
<dbReference type="InterPro" id="IPR011037">
    <property type="entry name" value="Pyrv_Knase-like_insert_dom_sf"/>
</dbReference>
<dbReference type="PROSITE" id="PS00110">
    <property type="entry name" value="PYRUVATE_KINASE"/>
    <property type="match status" value="1"/>
</dbReference>
<dbReference type="Gene3D" id="2.40.33.10">
    <property type="entry name" value="PK beta-barrel domain-like"/>
    <property type="match status" value="1"/>
</dbReference>
<dbReference type="SUPFAM" id="SSF51621">
    <property type="entry name" value="Phosphoenolpyruvate/pyruvate domain"/>
    <property type="match status" value="1"/>
</dbReference>
<evidence type="ECO:0000256" key="14">
    <source>
        <dbReference type="ARBA" id="ARBA00023317"/>
    </source>
</evidence>
<dbReference type="InterPro" id="IPR018209">
    <property type="entry name" value="Pyrv_Knase_AS"/>
</dbReference>
<comment type="caution">
    <text evidence="19">The sequence shown here is derived from an EMBL/GenBank/DDBJ whole genome shotgun (WGS) entry which is preliminary data.</text>
</comment>
<evidence type="ECO:0000256" key="5">
    <source>
        <dbReference type="ARBA" id="ARBA00012142"/>
    </source>
</evidence>
<dbReference type="InterPro" id="IPR015806">
    <property type="entry name" value="Pyrv_Knase_insert_dom_sf"/>
</dbReference>
<keyword evidence="8" id="KW-0479">Metal-binding</keyword>
<dbReference type="Pfam" id="PF02887">
    <property type="entry name" value="PK_C"/>
    <property type="match status" value="1"/>
</dbReference>
<dbReference type="NCBIfam" id="TIGR01064">
    <property type="entry name" value="pyruv_kin"/>
    <property type="match status" value="1"/>
</dbReference>
<evidence type="ECO:0000313" key="20">
    <source>
        <dbReference type="Proteomes" id="UP001528912"/>
    </source>
</evidence>
<comment type="subunit">
    <text evidence="4">Homotetramer.</text>
</comment>
<dbReference type="EC" id="2.7.1.40" evidence="5 15"/>
<dbReference type="Proteomes" id="UP001528912">
    <property type="component" value="Unassembled WGS sequence"/>
</dbReference>
<comment type="catalytic activity">
    <reaction evidence="16">
        <text>pyruvate + ATP = phosphoenolpyruvate + ADP + H(+)</text>
        <dbReference type="Rhea" id="RHEA:18157"/>
        <dbReference type="ChEBI" id="CHEBI:15361"/>
        <dbReference type="ChEBI" id="CHEBI:15378"/>
        <dbReference type="ChEBI" id="CHEBI:30616"/>
        <dbReference type="ChEBI" id="CHEBI:58702"/>
        <dbReference type="ChEBI" id="CHEBI:456216"/>
        <dbReference type="EC" id="2.7.1.40"/>
    </reaction>
</comment>
<keyword evidence="12 16" id="KW-0460">Magnesium</keyword>
<dbReference type="NCBIfam" id="NF004886">
    <property type="entry name" value="PRK06247.1"/>
    <property type="match status" value="1"/>
</dbReference>
<dbReference type="PRINTS" id="PR01050">
    <property type="entry name" value="PYRUVTKNASE"/>
</dbReference>
<evidence type="ECO:0000256" key="7">
    <source>
        <dbReference type="ARBA" id="ARBA00022679"/>
    </source>
</evidence>
<protein>
    <recommendedName>
        <fullName evidence="6 15">Pyruvate kinase</fullName>
        <ecNumber evidence="5 15">2.7.1.40</ecNumber>
    </recommendedName>
</protein>
<name>A0ABT6C591_9MICO</name>
<evidence type="ECO:0000256" key="9">
    <source>
        <dbReference type="ARBA" id="ARBA00022741"/>
    </source>
</evidence>
<keyword evidence="20" id="KW-1185">Reference proteome</keyword>
<keyword evidence="14 19" id="KW-0670">Pyruvate</keyword>
<dbReference type="EMBL" id="JAROAV010000024">
    <property type="protein sequence ID" value="MDF8264108.1"/>
    <property type="molecule type" value="Genomic_DNA"/>
</dbReference>
<evidence type="ECO:0000256" key="1">
    <source>
        <dbReference type="ARBA" id="ARBA00001958"/>
    </source>
</evidence>
<evidence type="ECO:0000259" key="18">
    <source>
        <dbReference type="Pfam" id="PF02887"/>
    </source>
</evidence>
<evidence type="ECO:0000256" key="15">
    <source>
        <dbReference type="NCBIfam" id="TIGR01064"/>
    </source>
</evidence>
<keyword evidence="13 16" id="KW-0324">Glycolysis</keyword>
<evidence type="ECO:0000256" key="16">
    <source>
        <dbReference type="RuleBase" id="RU000504"/>
    </source>
</evidence>
<evidence type="ECO:0000259" key="17">
    <source>
        <dbReference type="Pfam" id="PF00224"/>
    </source>
</evidence>
<keyword evidence="9" id="KW-0547">Nucleotide-binding</keyword>
<evidence type="ECO:0000256" key="10">
    <source>
        <dbReference type="ARBA" id="ARBA00022777"/>
    </source>
</evidence>
<dbReference type="Gene3D" id="3.20.20.60">
    <property type="entry name" value="Phosphoenolpyruvate-binding domains"/>
    <property type="match status" value="1"/>
</dbReference>
<dbReference type="InterPro" id="IPR015793">
    <property type="entry name" value="Pyrv_Knase_brl"/>
</dbReference>
<dbReference type="GO" id="GO:0016301">
    <property type="term" value="F:kinase activity"/>
    <property type="evidence" value="ECO:0007669"/>
    <property type="project" value="UniProtKB-KW"/>
</dbReference>
<comment type="pathway">
    <text evidence="2 16">Carbohydrate degradation; glycolysis; pyruvate from D-glyceraldehyde 3-phosphate: step 5/5.</text>
</comment>
<dbReference type="NCBIfam" id="NF004491">
    <property type="entry name" value="PRK05826.1"/>
    <property type="match status" value="1"/>
</dbReference>
<keyword evidence="7 16" id="KW-0808">Transferase</keyword>